<accession>A0AC34FIL3</accession>
<protein>
    <submittedName>
        <fullName evidence="2">Peptidase S1 domain-containing protein</fullName>
    </submittedName>
</protein>
<evidence type="ECO:0000313" key="2">
    <source>
        <dbReference type="WBParaSite" id="ES5_v2.g17109.t1"/>
    </source>
</evidence>
<name>A0AC34FIL3_9BILA</name>
<reference evidence="2" key="1">
    <citation type="submission" date="2022-11" db="UniProtKB">
        <authorList>
            <consortium name="WormBaseParasite"/>
        </authorList>
    </citation>
    <scope>IDENTIFICATION</scope>
</reference>
<evidence type="ECO:0000313" key="1">
    <source>
        <dbReference type="Proteomes" id="UP000887579"/>
    </source>
</evidence>
<sequence>MKTKNLIIFFAAIFLQLQRNVYGFNQDRILNGSDTPAGEFEFLPEIISVTPQNPKSDISGCSSTIISKRHILTAAHCVYSESQHKLPHNIVFKLHRTETFFVDYRPKNKMVTGNKQIHVSLKDYSIQPKIYFHPSFYTVQLLVNDIAIIEFPVGTNLNITPIPLVSNFVEKDNDTAIAAGYGLMKYDVNQNNDLINVKFPDILQNVTVDLHTPLNCKDLQGEMFEGAICTGTRDYRGAQGDSGGPLLVKRNGKMYQVGVLSAGLLHNALYTKLSLTCAWITKVTNGEVECGLLPDETNSEPLQPDDSSNQQPPLEPDQSPTSIPSNEIKATSASQLPDPAPLKSNTSFTTFNILFLFFAIFLFV</sequence>
<organism evidence="1 2">
    <name type="scientific">Panagrolaimus sp. ES5</name>
    <dbReference type="NCBI Taxonomy" id="591445"/>
    <lineage>
        <taxon>Eukaryota</taxon>
        <taxon>Metazoa</taxon>
        <taxon>Ecdysozoa</taxon>
        <taxon>Nematoda</taxon>
        <taxon>Chromadorea</taxon>
        <taxon>Rhabditida</taxon>
        <taxon>Tylenchina</taxon>
        <taxon>Panagrolaimomorpha</taxon>
        <taxon>Panagrolaimoidea</taxon>
        <taxon>Panagrolaimidae</taxon>
        <taxon>Panagrolaimus</taxon>
    </lineage>
</organism>
<dbReference type="WBParaSite" id="ES5_v2.g17109.t1">
    <property type="protein sequence ID" value="ES5_v2.g17109.t1"/>
    <property type="gene ID" value="ES5_v2.g17109"/>
</dbReference>
<dbReference type="Proteomes" id="UP000887579">
    <property type="component" value="Unplaced"/>
</dbReference>
<proteinExistence type="predicted"/>